<dbReference type="SUPFAM" id="SSF102215">
    <property type="entry name" value="Creatininase"/>
    <property type="match status" value="1"/>
</dbReference>
<gene>
    <name evidence="1" type="ORF">LCGC14_3004570</name>
</gene>
<evidence type="ECO:0008006" key="2">
    <source>
        <dbReference type="Google" id="ProtNLM"/>
    </source>
</evidence>
<accession>A0A0F8XMP4</accession>
<reference evidence="1" key="1">
    <citation type="journal article" date="2015" name="Nature">
        <title>Complex archaea that bridge the gap between prokaryotes and eukaryotes.</title>
        <authorList>
            <person name="Spang A."/>
            <person name="Saw J.H."/>
            <person name="Jorgensen S.L."/>
            <person name="Zaremba-Niedzwiedzka K."/>
            <person name="Martijn J."/>
            <person name="Lind A.E."/>
            <person name="van Eijk R."/>
            <person name="Schleper C."/>
            <person name="Guy L."/>
            <person name="Ettema T.J."/>
        </authorList>
    </citation>
    <scope>NUCLEOTIDE SEQUENCE</scope>
</reference>
<protein>
    <recommendedName>
        <fullName evidence="2">Creatininase</fullName>
    </recommendedName>
</protein>
<name>A0A0F8XMP4_9ZZZZ</name>
<proteinExistence type="predicted"/>
<dbReference type="EMBL" id="LAZR01062004">
    <property type="protein sequence ID" value="KKK62415.1"/>
    <property type="molecule type" value="Genomic_DNA"/>
</dbReference>
<evidence type="ECO:0000313" key="1">
    <source>
        <dbReference type="EMBL" id="KKK62415.1"/>
    </source>
</evidence>
<dbReference type="InterPro" id="IPR024087">
    <property type="entry name" value="Creatininase-like_sf"/>
</dbReference>
<dbReference type="AlphaFoldDB" id="A0A0F8XMP4"/>
<feature type="non-terminal residue" evidence="1">
    <location>
        <position position="39"/>
    </location>
</feature>
<comment type="caution">
    <text evidence="1">The sequence shown here is derived from an EMBL/GenBank/DDBJ whole genome shotgun (WGS) entry which is preliminary data.</text>
</comment>
<organism evidence="1">
    <name type="scientific">marine sediment metagenome</name>
    <dbReference type="NCBI Taxonomy" id="412755"/>
    <lineage>
        <taxon>unclassified sequences</taxon>
        <taxon>metagenomes</taxon>
        <taxon>ecological metagenomes</taxon>
    </lineage>
</organism>
<dbReference type="Gene3D" id="3.40.50.10310">
    <property type="entry name" value="Creatininase"/>
    <property type="match status" value="1"/>
</dbReference>
<sequence>MQTDYKYNIGNLTYIDIQEYLKKKDIIMVPIASLEQHSY</sequence>